<evidence type="ECO:0000256" key="3">
    <source>
        <dbReference type="ARBA" id="ARBA00022833"/>
    </source>
</evidence>
<evidence type="ECO:0000256" key="8">
    <source>
        <dbReference type="RuleBase" id="RU367043"/>
    </source>
</evidence>
<comment type="function">
    <text evidence="8">Mitochondrial intermembrane chaperone that participates in the import and insertion of some multi-pass transmembrane proteins into the mitochondrial inner membrane. Also required for the transfer of beta-barrel precursors from the TOM complex to the sorting and assembly machinery (SAM complex) of the outer membrane. Acts as a chaperone-like protein that protects the hydrophobic precursors from aggregation and guide them through the mitochondrial intermembrane space.</text>
</comment>
<evidence type="ECO:0000256" key="2">
    <source>
        <dbReference type="ARBA" id="ARBA00022723"/>
    </source>
</evidence>
<dbReference type="InterPro" id="IPR050673">
    <property type="entry name" value="Mito_inner_translocase_sub"/>
</dbReference>
<organism evidence="10 11">
    <name type="scientific">Panthera leo</name>
    <name type="common">Lion</name>
    <dbReference type="NCBI Taxonomy" id="9689"/>
    <lineage>
        <taxon>Eukaryota</taxon>
        <taxon>Metazoa</taxon>
        <taxon>Chordata</taxon>
        <taxon>Craniata</taxon>
        <taxon>Vertebrata</taxon>
        <taxon>Euteleostomi</taxon>
        <taxon>Mammalia</taxon>
        <taxon>Eutheria</taxon>
        <taxon>Laurasiatheria</taxon>
        <taxon>Carnivora</taxon>
        <taxon>Feliformia</taxon>
        <taxon>Felidae</taxon>
        <taxon>Pantherinae</taxon>
        <taxon>Panthera</taxon>
    </lineage>
</organism>
<dbReference type="SUPFAM" id="SSF144122">
    <property type="entry name" value="Tim10-like"/>
    <property type="match status" value="1"/>
</dbReference>
<keyword evidence="7 8" id="KW-1015">Disulfide bond</keyword>
<keyword evidence="8" id="KW-0143">Chaperone</keyword>
<dbReference type="Proteomes" id="UP000694399">
    <property type="component" value="Chromosome B1"/>
</dbReference>
<dbReference type="AlphaFoldDB" id="A0A8C8WI00"/>
<comment type="domain">
    <text evidence="8">The twin CX3C motif contains 4 conserved Cys residues that form 2 disulfide bonds in the mitochondrial intermembrane space.</text>
</comment>
<evidence type="ECO:0000313" key="10">
    <source>
        <dbReference type="Ensembl" id="ENSPLOP00000004256.1"/>
    </source>
</evidence>
<evidence type="ECO:0000313" key="11">
    <source>
        <dbReference type="Proteomes" id="UP000694399"/>
    </source>
</evidence>
<evidence type="ECO:0000256" key="7">
    <source>
        <dbReference type="ARBA" id="ARBA00023157"/>
    </source>
</evidence>
<keyword evidence="3" id="KW-0862">Zinc</keyword>
<evidence type="ECO:0000256" key="4">
    <source>
        <dbReference type="ARBA" id="ARBA00022927"/>
    </source>
</evidence>
<evidence type="ECO:0000256" key="6">
    <source>
        <dbReference type="ARBA" id="ARBA00023128"/>
    </source>
</evidence>
<keyword evidence="2" id="KW-0479">Metal-binding</keyword>
<dbReference type="GO" id="GO:0015031">
    <property type="term" value="P:protein transport"/>
    <property type="evidence" value="ECO:0007669"/>
    <property type="project" value="UniProtKB-KW"/>
</dbReference>
<protein>
    <recommendedName>
        <fullName evidence="8">Mitochondrial import inner membrane translocase subunit</fullName>
    </recommendedName>
</protein>
<dbReference type="InterPro" id="IPR035427">
    <property type="entry name" value="Tim10-like_dom_sf"/>
</dbReference>
<keyword evidence="8" id="KW-0472">Membrane</keyword>
<proteinExistence type="inferred from homology"/>
<dbReference type="GO" id="GO:0005743">
    <property type="term" value="C:mitochondrial inner membrane"/>
    <property type="evidence" value="ECO:0007669"/>
    <property type="project" value="UniProtKB-SubCell"/>
</dbReference>
<keyword evidence="1 8" id="KW-0813">Transport</keyword>
<name>A0A8C8WI00_PANLE</name>
<comment type="subcellular location">
    <subcellularLocation>
        <location evidence="8">Mitochondrion inner membrane</location>
        <topology evidence="8">Peripheral membrane protein</topology>
        <orientation evidence="8">Intermembrane side</orientation>
    </subcellularLocation>
</comment>
<evidence type="ECO:0000256" key="5">
    <source>
        <dbReference type="ARBA" id="ARBA00023010"/>
    </source>
</evidence>
<evidence type="ECO:0000256" key="1">
    <source>
        <dbReference type="ARBA" id="ARBA00022448"/>
    </source>
</evidence>
<comment type="similarity">
    <text evidence="8">Belongs to the small Tim family.</text>
</comment>
<keyword evidence="4 8" id="KW-0653">Protein transport</keyword>
<evidence type="ECO:0000259" key="9">
    <source>
        <dbReference type="Pfam" id="PF02953"/>
    </source>
</evidence>
<feature type="domain" description="Tim10-like" evidence="9">
    <location>
        <begin position="10"/>
        <end position="50"/>
    </location>
</feature>
<reference evidence="10" key="2">
    <citation type="submission" date="2025-08" db="UniProtKB">
        <authorList>
            <consortium name="Ensembl"/>
        </authorList>
    </citation>
    <scope>IDENTIFICATION</scope>
</reference>
<comment type="subunit">
    <text evidence="8">Heterohexamer.</text>
</comment>
<accession>A0A8C8WI00</accession>
<keyword evidence="6 8" id="KW-0496">Mitochondrion</keyword>
<keyword evidence="5 8" id="KW-0811">Translocation</keyword>
<dbReference type="GeneTree" id="ENSGT01150000288109"/>
<dbReference type="Ensembl" id="ENSPLOT00000004676.1">
    <property type="protein sequence ID" value="ENSPLOP00000004256.1"/>
    <property type="gene ID" value="ENSPLOG00000003096.1"/>
</dbReference>
<sequence>MAAQPCTCIKQFKEFLGTYNKLTETCFSDCIKDFTAREVKPEETTHSEHCLIVQGK</sequence>
<dbReference type="GO" id="GO:0046872">
    <property type="term" value="F:metal ion binding"/>
    <property type="evidence" value="ECO:0007669"/>
    <property type="project" value="UniProtKB-KW"/>
</dbReference>
<dbReference type="InterPro" id="IPR004217">
    <property type="entry name" value="Tim10-like"/>
</dbReference>
<reference evidence="10" key="3">
    <citation type="submission" date="2025-09" db="UniProtKB">
        <authorList>
            <consortium name="Ensembl"/>
        </authorList>
    </citation>
    <scope>IDENTIFICATION</scope>
</reference>
<reference evidence="10" key="1">
    <citation type="journal article" date="2019" name="bioRxiv">
        <title>Long live the king: chromosome-level assembly of the lion (Panthera leo) using linked-read, Hi-C, and long read data.</title>
        <authorList>
            <person name="Armstrong E.E."/>
            <person name="Taylor R.W."/>
            <person name="Miller D.E."/>
            <person name="Kaelin C."/>
            <person name="Barsh G."/>
            <person name="Hadly E.A."/>
            <person name="Petrov D."/>
        </authorList>
    </citation>
    <scope>NUCLEOTIDE SEQUENCE [LARGE SCALE GENOMIC DNA]</scope>
</reference>
<keyword evidence="11" id="KW-1185">Reference proteome</keyword>
<dbReference type="Pfam" id="PF02953">
    <property type="entry name" value="zf-Tim10_DDP"/>
    <property type="match status" value="1"/>
</dbReference>
<dbReference type="PANTHER" id="PTHR13172">
    <property type="entry name" value="MITOCHONDRIAL IMPORT INNER MEMBRANE TRANSLOCASE SUBUNIT TIM9B"/>
    <property type="match status" value="1"/>
</dbReference>
<dbReference type="Gene3D" id="1.10.287.810">
    <property type="entry name" value="Mitochondrial import inner membrane translocase subunit tim13 like domains"/>
    <property type="match status" value="1"/>
</dbReference>
<keyword evidence="8" id="KW-0999">Mitochondrion inner membrane</keyword>